<proteinExistence type="predicted"/>
<protein>
    <submittedName>
        <fullName evidence="4">BZIP domain-containing protein</fullName>
    </submittedName>
</protein>
<sequence>MSECEIGYSPEPQNIDRIQVYTRRLKVKKVENDRKLAQKRKELAVIEHQIEEERERLRQLDLQHETLLQRKERLAVTLESAQARLDRLEESGAELVDYIRTERAAHSARRAPGSSSSTARLNSDRNY</sequence>
<dbReference type="Proteomes" id="UP000095287">
    <property type="component" value="Unplaced"/>
</dbReference>
<organism evidence="3 4">
    <name type="scientific">Steinernema glaseri</name>
    <dbReference type="NCBI Taxonomy" id="37863"/>
    <lineage>
        <taxon>Eukaryota</taxon>
        <taxon>Metazoa</taxon>
        <taxon>Ecdysozoa</taxon>
        <taxon>Nematoda</taxon>
        <taxon>Chromadorea</taxon>
        <taxon>Rhabditida</taxon>
        <taxon>Tylenchina</taxon>
        <taxon>Panagrolaimomorpha</taxon>
        <taxon>Strongyloidoidea</taxon>
        <taxon>Steinernematidae</taxon>
        <taxon>Steinernema</taxon>
    </lineage>
</organism>
<dbReference type="AlphaFoldDB" id="A0A1I7ZBY1"/>
<feature type="coiled-coil region" evidence="1">
    <location>
        <begin position="36"/>
        <end position="91"/>
    </location>
</feature>
<reference evidence="4" key="1">
    <citation type="submission" date="2016-11" db="UniProtKB">
        <authorList>
            <consortium name="WormBaseParasite"/>
        </authorList>
    </citation>
    <scope>IDENTIFICATION</scope>
</reference>
<evidence type="ECO:0000313" key="4">
    <source>
        <dbReference type="WBParaSite" id="L893_g24808.t1"/>
    </source>
</evidence>
<keyword evidence="1" id="KW-0175">Coiled coil</keyword>
<name>A0A1I7ZBY1_9BILA</name>
<evidence type="ECO:0000256" key="1">
    <source>
        <dbReference type="SAM" id="Coils"/>
    </source>
</evidence>
<keyword evidence="3" id="KW-1185">Reference proteome</keyword>
<evidence type="ECO:0000256" key="2">
    <source>
        <dbReference type="SAM" id="MobiDB-lite"/>
    </source>
</evidence>
<feature type="region of interest" description="Disordered" evidence="2">
    <location>
        <begin position="103"/>
        <end position="127"/>
    </location>
</feature>
<accession>A0A1I7ZBY1</accession>
<evidence type="ECO:0000313" key="3">
    <source>
        <dbReference type="Proteomes" id="UP000095287"/>
    </source>
</evidence>
<dbReference type="WBParaSite" id="L893_g24808.t1">
    <property type="protein sequence ID" value="L893_g24808.t1"/>
    <property type="gene ID" value="L893_g24808"/>
</dbReference>